<feature type="domain" description="FCP1 homology" evidence="9">
    <location>
        <begin position="113"/>
        <end position="291"/>
    </location>
</feature>
<dbReference type="Proteomes" id="UP000886520">
    <property type="component" value="Chromosome 8"/>
</dbReference>
<dbReference type="Pfam" id="PF03031">
    <property type="entry name" value="NIF"/>
    <property type="match status" value="1"/>
</dbReference>
<comment type="catalytic activity">
    <reaction evidence="4 6">
        <text>O-phospho-L-seryl-[protein] + H2O = L-seryl-[protein] + phosphate</text>
        <dbReference type="Rhea" id="RHEA:20629"/>
        <dbReference type="Rhea" id="RHEA-COMP:9863"/>
        <dbReference type="Rhea" id="RHEA-COMP:11604"/>
        <dbReference type="ChEBI" id="CHEBI:15377"/>
        <dbReference type="ChEBI" id="CHEBI:29999"/>
        <dbReference type="ChEBI" id="CHEBI:43474"/>
        <dbReference type="ChEBI" id="CHEBI:83421"/>
        <dbReference type="EC" id="3.1.3.16"/>
    </reaction>
</comment>
<dbReference type="PANTHER" id="PTHR23081:SF36">
    <property type="entry name" value="RNA POLYMERASE II SUBUNIT A C-TERMINAL DOMAIN PHOSPHATASE"/>
    <property type="match status" value="1"/>
</dbReference>
<dbReference type="Gene3D" id="3.40.50.10190">
    <property type="entry name" value="BRCT domain"/>
    <property type="match status" value="1"/>
</dbReference>
<evidence type="ECO:0000256" key="6">
    <source>
        <dbReference type="RuleBase" id="RU366066"/>
    </source>
</evidence>
<gene>
    <name evidence="10" type="ORF">GOP47_0008986</name>
</gene>
<evidence type="ECO:0000256" key="1">
    <source>
        <dbReference type="ARBA" id="ARBA00004123"/>
    </source>
</evidence>
<comment type="function">
    <text evidence="6">This promotes the activity of RNA polymerase II.</text>
</comment>
<dbReference type="CDD" id="cd07521">
    <property type="entry name" value="HAD_FCP1-like"/>
    <property type="match status" value="1"/>
</dbReference>
<dbReference type="Pfam" id="PF00533">
    <property type="entry name" value="BRCT"/>
    <property type="match status" value="1"/>
</dbReference>
<evidence type="ECO:0000313" key="11">
    <source>
        <dbReference type="Proteomes" id="UP000886520"/>
    </source>
</evidence>
<dbReference type="AlphaFoldDB" id="A0A9D4UZC6"/>
<dbReference type="Gene3D" id="3.40.50.1000">
    <property type="entry name" value="HAD superfamily/HAD-like"/>
    <property type="match status" value="1"/>
</dbReference>
<dbReference type="InterPro" id="IPR011947">
    <property type="entry name" value="FCP1_euk"/>
</dbReference>
<evidence type="ECO:0000259" key="9">
    <source>
        <dbReference type="PROSITE" id="PS50969"/>
    </source>
</evidence>
<dbReference type="GO" id="GO:0008420">
    <property type="term" value="F:RNA polymerase II CTD heptapeptide repeat phosphatase activity"/>
    <property type="evidence" value="ECO:0007669"/>
    <property type="project" value="UniProtKB-UniRule"/>
</dbReference>
<dbReference type="InterPro" id="IPR039189">
    <property type="entry name" value="Fcp1"/>
</dbReference>
<dbReference type="PROSITE" id="PS50969">
    <property type="entry name" value="FCP1"/>
    <property type="match status" value="1"/>
</dbReference>
<dbReference type="InterPro" id="IPR036412">
    <property type="entry name" value="HAD-like_sf"/>
</dbReference>
<evidence type="ECO:0000259" key="8">
    <source>
        <dbReference type="PROSITE" id="PS50172"/>
    </source>
</evidence>
<dbReference type="OrthoDB" id="10249888at2759"/>
<dbReference type="SUPFAM" id="SSF52113">
    <property type="entry name" value="BRCT domain"/>
    <property type="match status" value="1"/>
</dbReference>
<protein>
    <recommendedName>
        <fullName evidence="6">RNA polymerase II C-terminal domain phosphatase-like</fullName>
        <ecNumber evidence="6">3.1.3.16</ecNumber>
    </recommendedName>
</protein>
<dbReference type="SUPFAM" id="SSF56784">
    <property type="entry name" value="HAD-like"/>
    <property type="match status" value="1"/>
</dbReference>
<feature type="domain" description="BRCT" evidence="8">
    <location>
        <begin position="342"/>
        <end position="435"/>
    </location>
</feature>
<dbReference type="GO" id="GO:0005634">
    <property type="term" value="C:nucleus"/>
    <property type="evidence" value="ECO:0007669"/>
    <property type="project" value="UniProtKB-SubCell"/>
</dbReference>
<dbReference type="SMART" id="SM00577">
    <property type="entry name" value="CPDc"/>
    <property type="match status" value="1"/>
</dbReference>
<evidence type="ECO:0000256" key="3">
    <source>
        <dbReference type="ARBA" id="ARBA00023242"/>
    </source>
</evidence>
<comment type="caution">
    <text evidence="10">The sequence shown here is derived from an EMBL/GenBank/DDBJ whole genome shotgun (WGS) entry which is preliminary data.</text>
</comment>
<feature type="region of interest" description="Disordered" evidence="7">
    <location>
        <begin position="1"/>
        <end position="55"/>
    </location>
</feature>
<dbReference type="InterPro" id="IPR004274">
    <property type="entry name" value="FCP1_dom"/>
</dbReference>
<name>A0A9D4UZC6_ADICA</name>
<evidence type="ECO:0000256" key="4">
    <source>
        <dbReference type="ARBA" id="ARBA00047761"/>
    </source>
</evidence>
<dbReference type="PROSITE" id="PS50172">
    <property type="entry name" value="BRCT"/>
    <property type="match status" value="1"/>
</dbReference>
<dbReference type="NCBIfam" id="TIGR02250">
    <property type="entry name" value="FCP1_euk"/>
    <property type="match status" value="1"/>
</dbReference>
<dbReference type="EMBL" id="JABFUD020000008">
    <property type="protein sequence ID" value="KAI5076921.1"/>
    <property type="molecule type" value="Genomic_DNA"/>
</dbReference>
<reference evidence="10" key="1">
    <citation type="submission" date="2021-01" db="EMBL/GenBank/DDBJ databases">
        <title>Adiantum capillus-veneris genome.</title>
        <authorList>
            <person name="Fang Y."/>
            <person name="Liao Q."/>
        </authorList>
    </citation>
    <scope>NUCLEOTIDE SEQUENCE</scope>
    <source>
        <strain evidence="10">H3</strain>
        <tissue evidence="10">Leaf</tissue>
    </source>
</reference>
<comment type="catalytic activity">
    <reaction evidence="5 6">
        <text>O-phospho-L-threonyl-[protein] + H2O = L-threonyl-[protein] + phosphate</text>
        <dbReference type="Rhea" id="RHEA:47004"/>
        <dbReference type="Rhea" id="RHEA-COMP:11060"/>
        <dbReference type="Rhea" id="RHEA-COMP:11605"/>
        <dbReference type="ChEBI" id="CHEBI:15377"/>
        <dbReference type="ChEBI" id="CHEBI:30013"/>
        <dbReference type="ChEBI" id="CHEBI:43474"/>
        <dbReference type="ChEBI" id="CHEBI:61977"/>
        <dbReference type="EC" id="3.1.3.16"/>
    </reaction>
</comment>
<accession>A0A9D4UZC6</accession>
<evidence type="ECO:0000256" key="2">
    <source>
        <dbReference type="ARBA" id="ARBA00022801"/>
    </source>
</evidence>
<feature type="compositionally biased region" description="Polar residues" evidence="7">
    <location>
        <begin position="39"/>
        <end position="55"/>
    </location>
</feature>
<evidence type="ECO:0000256" key="7">
    <source>
        <dbReference type="SAM" id="MobiDB-lite"/>
    </source>
</evidence>
<evidence type="ECO:0000313" key="10">
    <source>
        <dbReference type="EMBL" id="KAI5076921.1"/>
    </source>
</evidence>
<dbReference type="SMART" id="SM00292">
    <property type="entry name" value="BRCT"/>
    <property type="match status" value="1"/>
</dbReference>
<keyword evidence="2 6" id="KW-0378">Hydrolase</keyword>
<dbReference type="EC" id="3.1.3.16" evidence="6"/>
<dbReference type="InterPro" id="IPR023214">
    <property type="entry name" value="HAD_sf"/>
</dbReference>
<dbReference type="CDD" id="cd17729">
    <property type="entry name" value="BRCT_CTDP1"/>
    <property type="match status" value="1"/>
</dbReference>
<comment type="subcellular location">
    <subcellularLocation>
        <location evidence="1 6">Nucleus</location>
    </subcellularLocation>
</comment>
<evidence type="ECO:0000256" key="5">
    <source>
        <dbReference type="ARBA" id="ARBA00048336"/>
    </source>
</evidence>
<keyword evidence="3 6" id="KW-0539">Nucleus</keyword>
<organism evidence="10 11">
    <name type="scientific">Adiantum capillus-veneris</name>
    <name type="common">Maidenhair fern</name>
    <dbReference type="NCBI Taxonomy" id="13818"/>
    <lineage>
        <taxon>Eukaryota</taxon>
        <taxon>Viridiplantae</taxon>
        <taxon>Streptophyta</taxon>
        <taxon>Embryophyta</taxon>
        <taxon>Tracheophyta</taxon>
        <taxon>Polypodiopsida</taxon>
        <taxon>Polypodiidae</taxon>
        <taxon>Polypodiales</taxon>
        <taxon>Pteridineae</taxon>
        <taxon>Pteridaceae</taxon>
        <taxon>Vittarioideae</taxon>
        <taxon>Adiantum</taxon>
    </lineage>
</organism>
<keyword evidence="11" id="KW-1185">Reference proteome</keyword>
<sequence length="462" mass="52311">MKRDRKRELQTLALTMPKRPSCSEPTTKKRRSVAEDGQENANSITVSDNPDATRANSCPPHPGYLYGLCIRCGSLKSYTEEEPHVALRYIHAGLEVSSEEAQRIRSTELQQMLLRKKLSLVLDIDHTLVNSVSPFDISSDEIEHLSAVYMSNEDTIPEFHKESGIHMLEDLQLWTKLRPFVHDFLKEASKLFELHLYTMGTTSYAQTVARILDPSGHLFGNRVISQGESTSRTTKDLDVLLSTESAVLILDDTEAVWPRHKDNLILIERYHFFGSSHRQYMMQGASLLEAGKDESEDDGTLANTLKLLRQVHTAFFDGYYQDGEEDQTYNGEKDVRQILQAIRSRVLVGCRVVFSRIFSTDLASPETHPLWQLVECLGATCSIAVDDGVTHVVALDKGTLKGIWAQEQNRHLVHPRWVDAAFHTWKRPCEKNYPVSDTLGPTTFAKTVNKLERTNEKATRSP</sequence>
<dbReference type="InterPro" id="IPR036420">
    <property type="entry name" value="BRCT_dom_sf"/>
</dbReference>
<dbReference type="PANTHER" id="PTHR23081">
    <property type="entry name" value="RNA POLYMERASE II CTD PHOSPHATASE"/>
    <property type="match status" value="1"/>
</dbReference>
<proteinExistence type="predicted"/>
<dbReference type="InterPro" id="IPR001357">
    <property type="entry name" value="BRCT_dom"/>
</dbReference>